<evidence type="ECO:0000256" key="5">
    <source>
        <dbReference type="ARBA" id="ARBA00022692"/>
    </source>
</evidence>
<evidence type="ECO:0000256" key="7">
    <source>
        <dbReference type="ARBA" id="ARBA00022804"/>
    </source>
</evidence>
<name>A0A411NH27_9HEPA</name>
<evidence type="ECO:0000256" key="1">
    <source>
        <dbReference type="ARBA" id="ARBA00004182"/>
    </source>
</evidence>
<evidence type="ECO:0000256" key="12">
    <source>
        <dbReference type="ARBA" id="ARBA00023288"/>
    </source>
</evidence>
<keyword evidence="13" id="KW-1160">Virus entry into host cell</keyword>
<dbReference type="GO" id="GO:0046718">
    <property type="term" value="P:symbiont entry into host cell"/>
    <property type="evidence" value="ECO:0007669"/>
    <property type="project" value="UniProtKB-KW"/>
</dbReference>
<evidence type="ECO:0000256" key="15">
    <source>
        <dbReference type="SAM" id="MobiDB-lite"/>
    </source>
</evidence>
<keyword evidence="11" id="KW-0325">Glycoprotein</keyword>
<evidence type="ECO:0000256" key="9">
    <source>
        <dbReference type="ARBA" id="ARBA00022989"/>
    </source>
</evidence>
<evidence type="ECO:0000256" key="6">
    <source>
        <dbReference type="ARBA" id="ARBA00022707"/>
    </source>
</evidence>
<keyword evidence="8" id="KW-0946">Virion</keyword>
<evidence type="ECO:0000256" key="4">
    <source>
        <dbReference type="ARBA" id="ARBA00022595"/>
    </source>
</evidence>
<keyword evidence="4" id="KW-1162">Viral penetration into host cytoplasm</keyword>
<evidence type="ECO:0000256" key="3">
    <source>
        <dbReference type="ARBA" id="ARBA00022581"/>
    </source>
</evidence>
<keyword evidence="10 16" id="KW-0472">Membrane</keyword>
<keyword evidence="9 16" id="KW-1133">Transmembrane helix</keyword>
<sequence length="492" mass="54323">MMSPPSIHLGRSPIYKGYIYKKTLSERFLIGDGHSFTQSDSGQTRLNINPRDRESQINTPIIPKPTQIKSLATCRHSITTGSSIEGNLGMYSLLMIILTAGSLLVYCPATASARSKRASEGSHRADGAMMLFARILRWLGGDPSVTVTDLEHLERMKDPHAFLQYFQIMPPLNQASIQAVSQHFNMTAHQGFLEMLNNKTFQAIGEHYYRFRQAYANHSIQWTNHMEEEYWQSYAPFPEGSVPADFLTPRVSPSGSPTLTLPPSGRPTKLPRLPTRGKNKTRPKKPLGVIPVLLSPPTDSSRVIAYLPSPDYPSELLQPATMSAVISPALLFPVVALAVYFLLTKAREILAKLDLWWTSHSFQGDKGECIFQSTSPLTPKHLAGFCPPTCGGFLWTSLRLFIICLIILLAVCGYLSLMEKGFTAFGEQLWEWASAPGTLLSSLLSSVKGSGSIFLSIALLTWMISSYLTLTPTTSMLLLTGLWATYNNTGSG</sequence>
<dbReference type="Pfam" id="PF00695">
    <property type="entry name" value="vMSA"/>
    <property type="match status" value="1"/>
</dbReference>
<feature type="compositionally biased region" description="Low complexity" evidence="15">
    <location>
        <begin position="252"/>
        <end position="263"/>
    </location>
</feature>
<feature type="transmembrane region" description="Helical" evidence="16">
    <location>
        <begin position="398"/>
        <end position="417"/>
    </location>
</feature>
<dbReference type="GO" id="GO:0019062">
    <property type="term" value="P:virion attachment to host cell"/>
    <property type="evidence" value="ECO:0007669"/>
    <property type="project" value="UniProtKB-KW"/>
</dbReference>
<evidence type="ECO:0000256" key="13">
    <source>
        <dbReference type="ARBA" id="ARBA00023296"/>
    </source>
</evidence>
<keyword evidence="5 16" id="KW-0812">Transmembrane</keyword>
<evidence type="ECO:0000256" key="8">
    <source>
        <dbReference type="ARBA" id="ARBA00022844"/>
    </source>
</evidence>
<comment type="subcellular location">
    <subcellularLocation>
        <location evidence="1">Virion membrane</location>
    </subcellularLocation>
</comment>
<accession>A0A411NH27</accession>
<keyword evidence="3" id="KW-0945">Host-virus interaction</keyword>
<evidence type="ECO:0000256" key="2">
    <source>
        <dbReference type="ARBA" id="ARBA00022506"/>
    </source>
</evidence>
<evidence type="ECO:0000256" key="14">
    <source>
        <dbReference type="RuleBase" id="RU003356"/>
    </source>
</evidence>
<evidence type="ECO:0000256" key="16">
    <source>
        <dbReference type="SAM" id="Phobius"/>
    </source>
</evidence>
<feature type="transmembrane region" description="Helical" evidence="16">
    <location>
        <begin position="324"/>
        <end position="343"/>
    </location>
</feature>
<keyword evidence="6" id="KW-0519">Myristate</keyword>
<keyword evidence="7" id="KW-1161">Viral attachment to host cell</keyword>
<dbReference type="GO" id="GO:0055036">
    <property type="term" value="C:virion membrane"/>
    <property type="evidence" value="ECO:0007669"/>
    <property type="project" value="UniProtKB-SubCell"/>
</dbReference>
<feature type="region of interest" description="Disordered" evidence="15">
    <location>
        <begin position="252"/>
        <end position="289"/>
    </location>
</feature>
<reference evidence="17" key="1">
    <citation type="journal article" date="2019" name="J. ISSAAS">
        <title>Complete genome sequence of a divergent strain of Tibetan frog hepatitis B virus associated to concave-eared torrent frog Odorrana tormota.</title>
        <authorList>
            <person name="Debat H.J."/>
            <person name="Ng T.F.F."/>
        </authorList>
    </citation>
    <scope>NUCLEOTIDE SEQUENCE</scope>
    <source>
        <strain evidence="17">Ot</strain>
    </source>
</reference>
<evidence type="ECO:0000256" key="11">
    <source>
        <dbReference type="ARBA" id="ARBA00023180"/>
    </source>
</evidence>
<proteinExistence type="predicted"/>
<feature type="region of interest" description="Disordered" evidence="15">
    <location>
        <begin position="35"/>
        <end position="58"/>
    </location>
</feature>
<dbReference type="GO" id="GO:0039663">
    <property type="term" value="P:membrane fusion involved in viral entry into host cell"/>
    <property type="evidence" value="ECO:0007669"/>
    <property type="project" value="UniProtKB-KW"/>
</dbReference>
<keyword evidence="12" id="KW-0449">Lipoprotein</keyword>
<evidence type="ECO:0000256" key="10">
    <source>
        <dbReference type="ARBA" id="ARBA00023136"/>
    </source>
</evidence>
<protein>
    <recommendedName>
        <fullName evidence="14">Large envelope protein</fullName>
    </recommendedName>
</protein>
<dbReference type="InterPro" id="IPR000349">
    <property type="entry name" value="HBV_HBSAG"/>
</dbReference>
<evidence type="ECO:0000313" key="17">
    <source>
        <dbReference type="EMBL" id="QBF43996.1"/>
    </source>
</evidence>
<organism evidence="17">
    <name type="scientific">Tibetan frog hepatitis B virus</name>
    <dbReference type="NCBI Taxonomy" id="2169919"/>
    <lineage>
        <taxon>Viruses</taxon>
        <taxon>Riboviria</taxon>
        <taxon>Pararnavirae</taxon>
        <taxon>Artverviricota</taxon>
        <taxon>Revtraviricetes</taxon>
        <taxon>Blubervirales</taxon>
        <taxon>Hepadnaviridae</taxon>
        <taxon>Herpetohepadnavirus</taxon>
        <taxon>Herpetohepadnavirus nanoranae</taxon>
    </lineage>
</organism>
<keyword evidence="2" id="KW-1168">Fusion of virus membrane with host membrane</keyword>
<feature type="compositionally biased region" description="Polar residues" evidence="15">
    <location>
        <begin position="35"/>
        <end position="47"/>
    </location>
</feature>
<feature type="compositionally biased region" description="Basic residues" evidence="15">
    <location>
        <begin position="275"/>
        <end position="285"/>
    </location>
</feature>
<dbReference type="EMBL" id="MH700450">
    <property type="protein sequence ID" value="QBF43996.1"/>
    <property type="molecule type" value="Genomic_DNA"/>
</dbReference>